<evidence type="ECO:0000313" key="3">
    <source>
        <dbReference type="Proteomes" id="UP001589589"/>
    </source>
</evidence>
<evidence type="ECO:0000256" key="1">
    <source>
        <dbReference type="SAM" id="SignalP"/>
    </source>
</evidence>
<evidence type="ECO:0000313" key="2">
    <source>
        <dbReference type="EMBL" id="MFB9062681.1"/>
    </source>
</evidence>
<organism evidence="2 3">
    <name type="scientific">Flavobacterium branchiarum</name>
    <dbReference type="NCBI Taxonomy" id="1114870"/>
    <lineage>
        <taxon>Bacteria</taxon>
        <taxon>Pseudomonadati</taxon>
        <taxon>Bacteroidota</taxon>
        <taxon>Flavobacteriia</taxon>
        <taxon>Flavobacteriales</taxon>
        <taxon>Flavobacteriaceae</taxon>
        <taxon>Flavobacterium</taxon>
    </lineage>
</organism>
<dbReference type="PROSITE" id="PS51257">
    <property type="entry name" value="PROKAR_LIPOPROTEIN"/>
    <property type="match status" value="1"/>
</dbReference>
<keyword evidence="3" id="KW-1185">Reference proteome</keyword>
<dbReference type="EMBL" id="JBHMEX010000005">
    <property type="protein sequence ID" value="MFB9062681.1"/>
    <property type="molecule type" value="Genomic_DNA"/>
</dbReference>
<feature type="non-terminal residue" evidence="2">
    <location>
        <position position="84"/>
    </location>
</feature>
<comment type="caution">
    <text evidence="2">The sequence shown here is derived from an EMBL/GenBank/DDBJ whole genome shotgun (WGS) entry which is preliminary data.</text>
</comment>
<gene>
    <name evidence="2" type="ORF">ACFFUQ_01530</name>
</gene>
<protein>
    <submittedName>
        <fullName evidence="2">Uncharacterized protein</fullName>
    </submittedName>
</protein>
<proteinExistence type="predicted"/>
<dbReference type="RefSeq" id="WP_379690235.1">
    <property type="nucleotide sequence ID" value="NZ_JBHMEX010000005.1"/>
</dbReference>
<feature type="signal peptide" evidence="1">
    <location>
        <begin position="1"/>
        <end position="24"/>
    </location>
</feature>
<accession>A0ABV5FGL4</accession>
<sequence>MRKNTYKILNYCLSFLVLFTFVCSCSTEETVSSQTLDVQTWFEKYEAESPNFDLFQNLEYNWSQAKITTSEDGTETIIVPIVER</sequence>
<name>A0ABV5FGL4_9FLAO</name>
<keyword evidence="1" id="KW-0732">Signal</keyword>
<reference evidence="2 3" key="1">
    <citation type="submission" date="2024-09" db="EMBL/GenBank/DDBJ databases">
        <authorList>
            <person name="Sun Q."/>
            <person name="Mori K."/>
        </authorList>
    </citation>
    <scope>NUCLEOTIDE SEQUENCE [LARGE SCALE GENOMIC DNA]</scope>
    <source>
        <strain evidence="2 3">CECT 7908</strain>
    </source>
</reference>
<dbReference type="Proteomes" id="UP001589589">
    <property type="component" value="Unassembled WGS sequence"/>
</dbReference>
<feature type="chain" id="PRO_5045690437" evidence="1">
    <location>
        <begin position="25"/>
        <end position="84"/>
    </location>
</feature>